<keyword evidence="6" id="KW-0418">Kinase</keyword>
<proteinExistence type="inferred from homology"/>
<evidence type="ECO:0000256" key="1">
    <source>
        <dbReference type="ARBA" id="ARBA00000085"/>
    </source>
</evidence>
<dbReference type="NCBIfam" id="TIGR00229">
    <property type="entry name" value="sensory_box"/>
    <property type="match status" value="1"/>
</dbReference>
<evidence type="ECO:0000259" key="11">
    <source>
        <dbReference type="PROSITE" id="PS50109"/>
    </source>
</evidence>
<evidence type="ECO:0000256" key="10">
    <source>
        <dbReference type="SAM" id="Phobius"/>
    </source>
</evidence>
<dbReference type="PANTHER" id="PTHR43711">
    <property type="entry name" value="TWO-COMPONENT HISTIDINE KINASE"/>
    <property type="match status" value="1"/>
</dbReference>
<dbReference type="Gene3D" id="1.10.287.130">
    <property type="match status" value="1"/>
</dbReference>
<dbReference type="RefSeq" id="WP_054491586.1">
    <property type="nucleotide sequence ID" value="NZ_BBZA01000003.1"/>
</dbReference>
<feature type="transmembrane region" description="Helical" evidence="10">
    <location>
        <begin position="210"/>
        <end position="228"/>
    </location>
</feature>
<dbReference type="SMART" id="SM00387">
    <property type="entry name" value="HATPase_c"/>
    <property type="match status" value="1"/>
</dbReference>
<keyword evidence="10" id="KW-1133">Transmembrane helix</keyword>
<feature type="compositionally biased region" description="Polar residues" evidence="9">
    <location>
        <begin position="603"/>
        <end position="612"/>
    </location>
</feature>
<dbReference type="PRINTS" id="PR00344">
    <property type="entry name" value="BCTRLSENSOR"/>
</dbReference>
<keyword evidence="4" id="KW-0597">Phosphoprotein</keyword>
<dbReference type="SMART" id="SM00388">
    <property type="entry name" value="HisKA"/>
    <property type="match status" value="1"/>
</dbReference>
<dbReference type="Pfam" id="PF16927">
    <property type="entry name" value="HisKA_7TM"/>
    <property type="match status" value="1"/>
</dbReference>
<keyword evidence="10" id="KW-0472">Membrane</keyword>
<feature type="transmembrane region" description="Helical" evidence="10">
    <location>
        <begin position="69"/>
        <end position="86"/>
    </location>
</feature>
<dbReference type="InterPro" id="IPR031621">
    <property type="entry name" value="HisKA_7TM"/>
</dbReference>
<keyword evidence="5" id="KW-0808">Transferase</keyword>
<dbReference type="Pfam" id="PF00512">
    <property type="entry name" value="HisKA"/>
    <property type="match status" value="1"/>
</dbReference>
<feature type="domain" description="Histidine kinase" evidence="11">
    <location>
        <begin position="371"/>
        <end position="596"/>
    </location>
</feature>
<dbReference type="EC" id="2.7.13.3" evidence="3"/>
<feature type="transmembrane region" description="Helical" evidence="10">
    <location>
        <begin position="98"/>
        <end position="116"/>
    </location>
</feature>
<evidence type="ECO:0000256" key="8">
    <source>
        <dbReference type="ARBA" id="ARBA00074306"/>
    </source>
</evidence>
<dbReference type="Proteomes" id="UP000037784">
    <property type="component" value="Unassembled WGS sequence"/>
</dbReference>
<comment type="caution">
    <text evidence="12">The sequence shown here is derived from an EMBL/GenBank/DDBJ whole genome shotgun (WGS) entry which is preliminary data.</text>
</comment>
<feature type="transmembrane region" description="Helical" evidence="10">
    <location>
        <begin position="6"/>
        <end position="25"/>
    </location>
</feature>
<dbReference type="CDD" id="cd00130">
    <property type="entry name" value="PAS"/>
    <property type="match status" value="1"/>
</dbReference>
<dbReference type="Gene3D" id="3.30.565.10">
    <property type="entry name" value="Histidine kinase-like ATPase, C-terminal domain"/>
    <property type="match status" value="1"/>
</dbReference>
<dbReference type="FunFam" id="3.30.565.10:FF:000010">
    <property type="entry name" value="Sensor histidine kinase RcsC"/>
    <property type="match status" value="1"/>
</dbReference>
<evidence type="ECO:0000256" key="9">
    <source>
        <dbReference type="SAM" id="MobiDB-lite"/>
    </source>
</evidence>
<dbReference type="PROSITE" id="PS50109">
    <property type="entry name" value="HIS_KIN"/>
    <property type="match status" value="1"/>
</dbReference>
<dbReference type="InterPro" id="IPR035965">
    <property type="entry name" value="PAS-like_dom_sf"/>
</dbReference>
<sequence length="623" mass="69858">MNIAAVAILILWGMAAAITALVVQVWHRFRQPALRGFVLFGGATVWWCITHALSLMLPTAELKLLVVKVQYPAIVLVPLGWLLFTYEYTQQKQFPRWALAVLGVLPTLTVLFLWGYPSIRLVWQSHELATDGIVPVLRPTYGPWFWVHVIYAYGALFVGALFLLRFMLKQSHLYRGQIVSLLLAIFFPWLASIAYLLGKNPLPGIDTTPYTFGLSVLALVWGLFRYQLFRIVPVARETIIRSSPTGVVVLDLEGRVIDINPVALHILCAAETSEYDVLGRLYTEAFSQEIVESLQTCLAELGRHEMTRRIGEEERFYEVESTRLHDETGHQLGTILTLYDVTEIRRTALELAAARDAAQAASHAKSIFLANMSHELRTPLTVIIGYTEMLLEDIAAGEYESLIPSLERIQIAGRHLLEIIGEILDMSKIEAGKMQVDLDWFDLQLVLDEVVGTVRPLMRENENTFEYVNQLPIGTRMYSDRAKVRQILYNLLSNAAKFTQNGTVRLEISLTQHPENNQELLRLRVSDTGVGIPPEKLESIFRPFEQADNSPTRAFGGTGLGLPITRHFCELLGGSIHVLSEPGKGSAFTVVLPLIVPQRKNDAMNQEGQASPQVVEEGDNSAY</sequence>
<dbReference type="InterPro" id="IPR036890">
    <property type="entry name" value="HATPase_C_sf"/>
</dbReference>
<evidence type="ECO:0000256" key="4">
    <source>
        <dbReference type="ARBA" id="ARBA00022553"/>
    </source>
</evidence>
<organism evidence="12 13">
    <name type="scientific">Ardenticatena maritima</name>
    <dbReference type="NCBI Taxonomy" id="872965"/>
    <lineage>
        <taxon>Bacteria</taxon>
        <taxon>Bacillati</taxon>
        <taxon>Chloroflexota</taxon>
        <taxon>Ardenticatenia</taxon>
        <taxon>Ardenticatenales</taxon>
        <taxon>Ardenticatenaceae</taxon>
        <taxon>Ardenticatena</taxon>
    </lineage>
</organism>
<dbReference type="Gene3D" id="3.30.450.20">
    <property type="entry name" value="PAS domain"/>
    <property type="match status" value="1"/>
</dbReference>
<keyword evidence="7" id="KW-0902">Two-component regulatory system</keyword>
<reference evidence="13" key="1">
    <citation type="submission" date="2015-08" db="EMBL/GenBank/DDBJ databases">
        <title>Draft Genome Sequence of a Heterotrophic Facultative Anaerobic Bacterium Ardenticatena maritima Strain 110S.</title>
        <authorList>
            <person name="Kawaichi S."/>
            <person name="Yoshida T."/>
            <person name="Sako Y."/>
            <person name="Nakamura R."/>
        </authorList>
    </citation>
    <scope>NUCLEOTIDE SEQUENCE [LARGE SCALE GENOMIC DNA]</scope>
    <source>
        <strain evidence="13">110S</strain>
    </source>
</reference>
<evidence type="ECO:0000256" key="3">
    <source>
        <dbReference type="ARBA" id="ARBA00012438"/>
    </source>
</evidence>
<keyword evidence="13" id="KW-1185">Reference proteome</keyword>
<comment type="similarity">
    <text evidence="2">In the N-terminal section; belongs to the phytochrome family.</text>
</comment>
<dbReference type="InterPro" id="IPR036097">
    <property type="entry name" value="HisK_dim/P_sf"/>
</dbReference>
<dbReference type="SUPFAM" id="SSF47384">
    <property type="entry name" value="Homodimeric domain of signal transducing histidine kinase"/>
    <property type="match status" value="1"/>
</dbReference>
<evidence type="ECO:0000256" key="7">
    <source>
        <dbReference type="ARBA" id="ARBA00023012"/>
    </source>
</evidence>
<feature type="region of interest" description="Disordered" evidence="9">
    <location>
        <begin position="602"/>
        <end position="623"/>
    </location>
</feature>
<dbReference type="OrthoDB" id="139058at2"/>
<dbReference type="CDD" id="cd16922">
    <property type="entry name" value="HATPase_EvgS-ArcB-TorS-like"/>
    <property type="match status" value="1"/>
</dbReference>
<evidence type="ECO:0000256" key="5">
    <source>
        <dbReference type="ARBA" id="ARBA00022679"/>
    </source>
</evidence>
<feature type="transmembrane region" description="Helical" evidence="10">
    <location>
        <begin position="37"/>
        <end position="57"/>
    </location>
</feature>
<dbReference type="CDD" id="cd00082">
    <property type="entry name" value="HisKA"/>
    <property type="match status" value="1"/>
</dbReference>
<dbReference type="InParanoid" id="A0A0M8K682"/>
<dbReference type="PANTHER" id="PTHR43711:SF26">
    <property type="entry name" value="SENSOR HISTIDINE KINASE RCSC"/>
    <property type="match status" value="1"/>
</dbReference>
<dbReference type="InterPro" id="IPR000014">
    <property type="entry name" value="PAS"/>
</dbReference>
<feature type="transmembrane region" description="Helical" evidence="10">
    <location>
        <begin position="178"/>
        <end position="198"/>
    </location>
</feature>
<dbReference type="GO" id="GO:0000155">
    <property type="term" value="F:phosphorelay sensor kinase activity"/>
    <property type="evidence" value="ECO:0007669"/>
    <property type="project" value="InterPro"/>
</dbReference>
<dbReference type="Pfam" id="PF02518">
    <property type="entry name" value="HATPase_c"/>
    <property type="match status" value="1"/>
</dbReference>
<protein>
    <recommendedName>
        <fullName evidence="8">Circadian input-output histidine kinase CikA</fullName>
        <ecNumber evidence="3">2.7.13.3</ecNumber>
    </recommendedName>
</protein>
<dbReference type="InterPro" id="IPR003661">
    <property type="entry name" value="HisK_dim/P_dom"/>
</dbReference>
<evidence type="ECO:0000313" key="12">
    <source>
        <dbReference type="EMBL" id="GAP61631.1"/>
    </source>
</evidence>
<evidence type="ECO:0000256" key="6">
    <source>
        <dbReference type="ARBA" id="ARBA00022777"/>
    </source>
</evidence>
<dbReference type="EMBL" id="BBZA01000003">
    <property type="protein sequence ID" value="GAP61631.1"/>
    <property type="molecule type" value="Genomic_DNA"/>
</dbReference>
<dbReference type="SUPFAM" id="SSF55874">
    <property type="entry name" value="ATPase domain of HSP90 chaperone/DNA topoisomerase II/histidine kinase"/>
    <property type="match status" value="1"/>
</dbReference>
<evidence type="ECO:0000313" key="13">
    <source>
        <dbReference type="Proteomes" id="UP000037784"/>
    </source>
</evidence>
<dbReference type="InterPro" id="IPR013656">
    <property type="entry name" value="PAS_4"/>
</dbReference>
<gene>
    <name evidence="12" type="ORF">ARMA_0054</name>
</gene>
<name>A0A0M8K682_9CHLR</name>
<dbReference type="Pfam" id="PF08448">
    <property type="entry name" value="PAS_4"/>
    <property type="match status" value="1"/>
</dbReference>
<dbReference type="AlphaFoldDB" id="A0A0M8K682"/>
<evidence type="ECO:0000256" key="2">
    <source>
        <dbReference type="ARBA" id="ARBA00006402"/>
    </source>
</evidence>
<comment type="catalytic activity">
    <reaction evidence="1">
        <text>ATP + protein L-histidine = ADP + protein N-phospho-L-histidine.</text>
        <dbReference type="EC" id="2.7.13.3"/>
    </reaction>
</comment>
<accession>A0A0M8K682</accession>
<dbReference type="SUPFAM" id="SSF55785">
    <property type="entry name" value="PYP-like sensor domain (PAS domain)"/>
    <property type="match status" value="1"/>
</dbReference>
<keyword evidence="10" id="KW-0812">Transmembrane</keyword>
<dbReference type="InterPro" id="IPR004358">
    <property type="entry name" value="Sig_transdc_His_kin-like_C"/>
</dbReference>
<feature type="transmembrane region" description="Helical" evidence="10">
    <location>
        <begin position="145"/>
        <end position="166"/>
    </location>
</feature>
<dbReference type="InterPro" id="IPR050736">
    <property type="entry name" value="Sensor_HK_Regulatory"/>
</dbReference>
<dbReference type="InterPro" id="IPR003594">
    <property type="entry name" value="HATPase_dom"/>
</dbReference>
<dbReference type="InterPro" id="IPR005467">
    <property type="entry name" value="His_kinase_dom"/>
</dbReference>